<dbReference type="PANTHER" id="PTHR18964">
    <property type="entry name" value="ROK (REPRESSOR, ORF, KINASE) FAMILY"/>
    <property type="match status" value="1"/>
</dbReference>
<dbReference type="Gene3D" id="3.30.420.40">
    <property type="match status" value="2"/>
</dbReference>
<evidence type="ECO:0000256" key="1">
    <source>
        <dbReference type="ARBA" id="ARBA00006479"/>
    </source>
</evidence>
<evidence type="ECO:0000313" key="2">
    <source>
        <dbReference type="EMBL" id="GGH12070.1"/>
    </source>
</evidence>
<organism evidence="2 3">
    <name type="scientific">Paenibacillus segetis</name>
    <dbReference type="NCBI Taxonomy" id="1325360"/>
    <lineage>
        <taxon>Bacteria</taxon>
        <taxon>Bacillati</taxon>
        <taxon>Bacillota</taxon>
        <taxon>Bacilli</taxon>
        <taxon>Bacillales</taxon>
        <taxon>Paenibacillaceae</taxon>
        <taxon>Paenibacillus</taxon>
    </lineage>
</organism>
<dbReference type="SUPFAM" id="SSF53067">
    <property type="entry name" value="Actin-like ATPase domain"/>
    <property type="match status" value="1"/>
</dbReference>
<dbReference type="GO" id="GO:0016301">
    <property type="term" value="F:kinase activity"/>
    <property type="evidence" value="ECO:0007669"/>
    <property type="project" value="UniProtKB-KW"/>
</dbReference>
<keyword evidence="2" id="KW-0808">Transferase</keyword>
<reference evidence="3" key="1">
    <citation type="journal article" date="2019" name="Int. J. Syst. Evol. Microbiol.">
        <title>The Global Catalogue of Microorganisms (GCM) 10K type strain sequencing project: providing services to taxonomists for standard genome sequencing and annotation.</title>
        <authorList>
            <consortium name="The Broad Institute Genomics Platform"/>
            <consortium name="The Broad Institute Genome Sequencing Center for Infectious Disease"/>
            <person name="Wu L."/>
            <person name="Ma J."/>
        </authorList>
    </citation>
    <scope>NUCLEOTIDE SEQUENCE [LARGE SCALE GENOMIC DNA]</scope>
    <source>
        <strain evidence="3">CGMCC 1.12769</strain>
    </source>
</reference>
<comment type="caution">
    <text evidence="2">The sequence shown here is derived from an EMBL/GenBank/DDBJ whole genome shotgun (WGS) entry which is preliminary data.</text>
</comment>
<evidence type="ECO:0000313" key="3">
    <source>
        <dbReference type="Proteomes" id="UP000659344"/>
    </source>
</evidence>
<dbReference type="EMBL" id="BMFT01000001">
    <property type="protein sequence ID" value="GGH12070.1"/>
    <property type="molecule type" value="Genomic_DNA"/>
</dbReference>
<dbReference type="InterPro" id="IPR000600">
    <property type="entry name" value="ROK"/>
</dbReference>
<dbReference type="Proteomes" id="UP000659344">
    <property type="component" value="Unassembled WGS sequence"/>
</dbReference>
<name>A0ABQ1Y5J2_9BACL</name>
<dbReference type="RefSeq" id="WP_188535352.1">
    <property type="nucleotide sequence ID" value="NZ_BMFT01000001.1"/>
</dbReference>
<gene>
    <name evidence="2" type="ORF">GCM10008013_04300</name>
</gene>
<dbReference type="InterPro" id="IPR043129">
    <property type="entry name" value="ATPase_NBD"/>
</dbReference>
<keyword evidence="2" id="KW-0418">Kinase</keyword>
<comment type="similarity">
    <text evidence="1">Belongs to the ROK (NagC/XylR) family.</text>
</comment>
<sequence length="323" mass="35234">MYPDDPVTIGIDIGATKILIGSVTREGKVVQQRRYDIDLSTETVLKSSIYDSIDDYMAGQPGRNVSKTIGIGVFGHVDYEHGKWLGSMRLPGMSKLHFREDLQEKYGFDIAVDNDVHAATLAEMYLGKGRQYRNFLYVNIGTGIAAGIVSDGRLVRGAVNYAGEIGHIFVGKDMEPCMCGRNWCMETAASGGGLIRRASSWLSDYPDSILAPLIQSGTVVSMDIFLAARLGDSLAKKIYKEFIWSMGIGLVNLVNILNPEAIIMGGGVMQDEWMLKELSGFVYQNAAKVPSSALREITLTELGPQVVGLLGAACLAWNYEGMK</sequence>
<keyword evidence="3" id="KW-1185">Reference proteome</keyword>
<dbReference type="PANTHER" id="PTHR18964:SF149">
    <property type="entry name" value="BIFUNCTIONAL UDP-N-ACETYLGLUCOSAMINE 2-EPIMERASE_N-ACETYLMANNOSAMINE KINASE"/>
    <property type="match status" value="1"/>
</dbReference>
<proteinExistence type="inferred from homology"/>
<protein>
    <submittedName>
        <fullName evidence="2">Sugar kinase</fullName>
    </submittedName>
</protein>
<accession>A0ABQ1Y5J2</accession>
<dbReference type="Pfam" id="PF00480">
    <property type="entry name" value="ROK"/>
    <property type="match status" value="1"/>
</dbReference>